<protein>
    <recommendedName>
        <fullName evidence="3">Beta-lactamase-inhibitor-like PepSY-like domain-containing protein</fullName>
    </recommendedName>
</protein>
<sequence>MKANLQILLLFSLVIINCNSQQKTDIHRNISTVNQKVQKIEKIELKEQTRGTNRIITFEPTFFNIFLNGNDTKTELSTADWENISNQAGLIDLSKISSYKSPTTGRFSDRALSSTIIITSAGKIYESSSFDAGIPPKELEGLYQLLKSKSGIIKRPKPKFL</sequence>
<evidence type="ECO:0000313" key="2">
    <source>
        <dbReference type="Proteomes" id="UP001500353"/>
    </source>
</evidence>
<proteinExistence type="predicted"/>
<dbReference type="RefSeq" id="WP_345207759.1">
    <property type="nucleotide sequence ID" value="NZ_BAABHX010000008.1"/>
</dbReference>
<evidence type="ECO:0008006" key="3">
    <source>
        <dbReference type="Google" id="ProtNLM"/>
    </source>
</evidence>
<accession>A0ABP9MUM0</accession>
<evidence type="ECO:0000313" key="1">
    <source>
        <dbReference type="EMBL" id="GAA5100411.1"/>
    </source>
</evidence>
<gene>
    <name evidence="1" type="ORF">GCM10023210_38920</name>
</gene>
<name>A0ABP9MUM0_9FLAO</name>
<organism evidence="1 2">
    <name type="scientific">Chryseobacterium ginsengisoli</name>
    <dbReference type="NCBI Taxonomy" id="363853"/>
    <lineage>
        <taxon>Bacteria</taxon>
        <taxon>Pseudomonadati</taxon>
        <taxon>Bacteroidota</taxon>
        <taxon>Flavobacteriia</taxon>
        <taxon>Flavobacteriales</taxon>
        <taxon>Weeksellaceae</taxon>
        <taxon>Chryseobacterium group</taxon>
        <taxon>Chryseobacterium</taxon>
    </lineage>
</organism>
<dbReference type="Proteomes" id="UP001500353">
    <property type="component" value="Unassembled WGS sequence"/>
</dbReference>
<comment type="caution">
    <text evidence="1">The sequence shown here is derived from an EMBL/GenBank/DDBJ whole genome shotgun (WGS) entry which is preliminary data.</text>
</comment>
<reference evidence="2" key="1">
    <citation type="journal article" date="2019" name="Int. J. Syst. Evol. Microbiol.">
        <title>The Global Catalogue of Microorganisms (GCM) 10K type strain sequencing project: providing services to taxonomists for standard genome sequencing and annotation.</title>
        <authorList>
            <consortium name="The Broad Institute Genomics Platform"/>
            <consortium name="The Broad Institute Genome Sequencing Center for Infectious Disease"/>
            <person name="Wu L."/>
            <person name="Ma J."/>
        </authorList>
    </citation>
    <scope>NUCLEOTIDE SEQUENCE [LARGE SCALE GENOMIC DNA]</scope>
    <source>
        <strain evidence="2">JCM 18019</strain>
    </source>
</reference>
<keyword evidence="2" id="KW-1185">Reference proteome</keyword>
<dbReference type="EMBL" id="BAABHX010000008">
    <property type="protein sequence ID" value="GAA5100411.1"/>
    <property type="molecule type" value="Genomic_DNA"/>
</dbReference>